<reference evidence="1" key="1">
    <citation type="submission" date="2020-05" db="EMBL/GenBank/DDBJ databases">
        <title>Phylogenomic resolution of chytrid fungi.</title>
        <authorList>
            <person name="Stajich J.E."/>
            <person name="Amses K."/>
            <person name="Simmons R."/>
            <person name="Seto K."/>
            <person name="Myers J."/>
            <person name="Bonds A."/>
            <person name="Quandt C.A."/>
            <person name="Barry K."/>
            <person name="Liu P."/>
            <person name="Grigoriev I."/>
            <person name="Longcore J.E."/>
            <person name="James T.Y."/>
        </authorList>
    </citation>
    <scope>NUCLEOTIDE SEQUENCE</scope>
    <source>
        <strain evidence="1">JEL0513</strain>
    </source>
</reference>
<dbReference type="AlphaFoldDB" id="A0AAD5SRB4"/>
<evidence type="ECO:0000313" key="1">
    <source>
        <dbReference type="EMBL" id="KAJ3095959.1"/>
    </source>
</evidence>
<protein>
    <submittedName>
        <fullName evidence="1">Uncharacterized protein</fullName>
    </submittedName>
</protein>
<evidence type="ECO:0000313" key="2">
    <source>
        <dbReference type="Proteomes" id="UP001211907"/>
    </source>
</evidence>
<keyword evidence="2" id="KW-1185">Reference proteome</keyword>
<sequence length="240" mass="24475">MPAATTTATTTTPTLLSKSLDTATVVASAGYSVVSPFVPLVVKTNVVAPAAEYATDVKGRVVARGVFPAAVSVAADAKLYAKTYASSLSASASGHLSSLSASASDSLNSTITTVSAYTPSPILALIAELSRAARDPVAALKPYVPAFVVHTGERTYEIVAHNIELTKESVSATTGFLVSKVNGSVEYVAAIPQVHLVIEKLNAVAAPVIKKIASSPVLRKLAAATNTPPATFSKAAVVPQ</sequence>
<proteinExistence type="predicted"/>
<accession>A0AAD5SRB4</accession>
<organism evidence="1 2">
    <name type="scientific">Physocladia obscura</name>
    <dbReference type="NCBI Taxonomy" id="109957"/>
    <lineage>
        <taxon>Eukaryota</taxon>
        <taxon>Fungi</taxon>
        <taxon>Fungi incertae sedis</taxon>
        <taxon>Chytridiomycota</taxon>
        <taxon>Chytridiomycota incertae sedis</taxon>
        <taxon>Chytridiomycetes</taxon>
        <taxon>Chytridiales</taxon>
        <taxon>Chytriomycetaceae</taxon>
        <taxon>Physocladia</taxon>
    </lineage>
</organism>
<comment type="caution">
    <text evidence="1">The sequence shown here is derived from an EMBL/GenBank/DDBJ whole genome shotgun (WGS) entry which is preliminary data.</text>
</comment>
<dbReference type="EMBL" id="JADGJH010002646">
    <property type="protein sequence ID" value="KAJ3095959.1"/>
    <property type="molecule type" value="Genomic_DNA"/>
</dbReference>
<gene>
    <name evidence="1" type="ORF">HK100_005680</name>
</gene>
<dbReference type="Proteomes" id="UP001211907">
    <property type="component" value="Unassembled WGS sequence"/>
</dbReference>
<name>A0AAD5SRB4_9FUNG</name>